<evidence type="ECO:0008006" key="4">
    <source>
        <dbReference type="Google" id="ProtNLM"/>
    </source>
</evidence>
<organism evidence="2 3">
    <name type="scientific">Sporosarcina globispora</name>
    <name type="common">Bacillus globisporus</name>
    <dbReference type="NCBI Taxonomy" id="1459"/>
    <lineage>
        <taxon>Bacteria</taxon>
        <taxon>Bacillati</taxon>
        <taxon>Bacillota</taxon>
        <taxon>Bacilli</taxon>
        <taxon>Bacillales</taxon>
        <taxon>Caryophanaceae</taxon>
        <taxon>Sporosarcina</taxon>
    </lineage>
</organism>
<dbReference type="PATRIC" id="fig|1459.3.peg.5230"/>
<reference evidence="3" key="1">
    <citation type="submission" date="2015-07" db="EMBL/GenBank/DDBJ databases">
        <title>Fjat-10036 dsm4.</title>
        <authorList>
            <person name="Liu B."/>
            <person name="Wang J."/>
            <person name="Zhu Y."/>
            <person name="Liu G."/>
            <person name="Chen Q."/>
            <person name="Chen Z."/>
            <person name="Lan J."/>
            <person name="Che J."/>
            <person name="Ge C."/>
            <person name="Shi H."/>
            <person name="Pan Z."/>
            <person name="Liu X."/>
        </authorList>
    </citation>
    <scope>NUCLEOTIDE SEQUENCE [LARGE SCALE GENOMIC DNA]</scope>
    <source>
        <strain evidence="3">DSM 4</strain>
    </source>
</reference>
<feature type="transmembrane region" description="Helical" evidence="1">
    <location>
        <begin position="20"/>
        <end position="42"/>
    </location>
</feature>
<accession>A0A0M0GI60</accession>
<keyword evidence="1" id="KW-0812">Transmembrane</keyword>
<keyword evidence="1" id="KW-0472">Membrane</keyword>
<dbReference type="Proteomes" id="UP000037109">
    <property type="component" value="Unassembled WGS sequence"/>
</dbReference>
<dbReference type="RefSeq" id="WP_053436900.1">
    <property type="nucleotide sequence ID" value="NZ_LGUF01000007.1"/>
</dbReference>
<name>A0A0M0GI60_SPOGL</name>
<protein>
    <recommendedName>
        <fullName evidence="4">Zincin peptidase</fullName>
    </recommendedName>
</protein>
<keyword evidence="1" id="KW-1133">Transmembrane helix</keyword>
<feature type="transmembrane region" description="Helical" evidence="1">
    <location>
        <begin position="137"/>
        <end position="155"/>
    </location>
</feature>
<dbReference type="STRING" id="1459.AF332_23715"/>
<feature type="transmembrane region" description="Helical" evidence="1">
    <location>
        <begin position="107"/>
        <end position="131"/>
    </location>
</feature>
<evidence type="ECO:0000256" key="1">
    <source>
        <dbReference type="SAM" id="Phobius"/>
    </source>
</evidence>
<proteinExistence type="predicted"/>
<dbReference type="InterPro" id="IPR021683">
    <property type="entry name" value="DUF3267"/>
</dbReference>
<keyword evidence="3" id="KW-1185">Reference proteome</keyword>
<comment type="caution">
    <text evidence="2">The sequence shown here is derived from an EMBL/GenBank/DDBJ whole genome shotgun (WGS) entry which is preliminary data.</text>
</comment>
<evidence type="ECO:0000313" key="2">
    <source>
        <dbReference type="EMBL" id="KON89534.1"/>
    </source>
</evidence>
<dbReference type="AlphaFoldDB" id="A0A0M0GI60"/>
<feature type="transmembrane region" description="Helical" evidence="1">
    <location>
        <begin position="48"/>
        <end position="65"/>
    </location>
</feature>
<evidence type="ECO:0000313" key="3">
    <source>
        <dbReference type="Proteomes" id="UP000037109"/>
    </source>
</evidence>
<dbReference type="OrthoDB" id="2360495at2"/>
<dbReference type="EMBL" id="LGUF01000007">
    <property type="protein sequence ID" value="KON89534.1"/>
    <property type="molecule type" value="Genomic_DNA"/>
</dbReference>
<dbReference type="Pfam" id="PF11667">
    <property type="entry name" value="DUF3267"/>
    <property type="match status" value="1"/>
</dbReference>
<sequence length="182" mass="21027">MMNCWKTINFTKQYGSQRLFILSSLTMLATFIFTYVPATYVFVPGSFYDNYFIFFAAGLWLMYPVHKVLHYLPIAHLGNIVKKQVTFKYGFMPVIYIRITEPISKRLFLAATLAPMFIINSLLLAACFIFPHYVHYLIILFAFHSGISFSDMVCAKNVLNAPNQSYVEENDDGFEILLQSNH</sequence>
<gene>
    <name evidence="2" type="ORF">AF332_23715</name>
</gene>